<dbReference type="RefSeq" id="WP_319954127.1">
    <property type="nucleotide sequence ID" value="NZ_JAXAVX010000004.1"/>
</dbReference>
<keyword evidence="3" id="KW-0547">Nucleotide-binding</keyword>
<dbReference type="InterPro" id="IPR004147">
    <property type="entry name" value="ABC1_dom"/>
</dbReference>
<dbReference type="SUPFAM" id="SSF56112">
    <property type="entry name" value="Protein kinase-like (PK-like)"/>
    <property type="match status" value="1"/>
</dbReference>
<keyword evidence="7" id="KW-1185">Reference proteome</keyword>
<keyword evidence="2 6" id="KW-0808">Transferase</keyword>
<evidence type="ECO:0000313" key="6">
    <source>
        <dbReference type="EMBL" id="MDX8151972.1"/>
    </source>
</evidence>
<keyword evidence="4" id="KW-0067">ATP-binding</keyword>
<dbReference type="PANTHER" id="PTHR43851">
    <property type="match status" value="1"/>
</dbReference>
<evidence type="ECO:0000313" key="7">
    <source>
        <dbReference type="Proteomes" id="UP001277761"/>
    </source>
</evidence>
<evidence type="ECO:0000256" key="1">
    <source>
        <dbReference type="ARBA" id="ARBA00009670"/>
    </source>
</evidence>
<dbReference type="InterPro" id="IPR034646">
    <property type="entry name" value="ADCK3_dom"/>
</dbReference>
<organism evidence="6 7">
    <name type="scientific">Patulibacter brassicae</name>
    <dbReference type="NCBI Taxonomy" id="1705717"/>
    <lineage>
        <taxon>Bacteria</taxon>
        <taxon>Bacillati</taxon>
        <taxon>Actinomycetota</taxon>
        <taxon>Thermoleophilia</taxon>
        <taxon>Solirubrobacterales</taxon>
        <taxon>Patulibacteraceae</taxon>
        <taxon>Patulibacter</taxon>
    </lineage>
</organism>
<dbReference type="CDD" id="cd13970">
    <property type="entry name" value="ABC1_ADCK3"/>
    <property type="match status" value="1"/>
</dbReference>
<evidence type="ECO:0000259" key="5">
    <source>
        <dbReference type="Pfam" id="PF03109"/>
    </source>
</evidence>
<dbReference type="EMBL" id="JAXAVX010000004">
    <property type="protein sequence ID" value="MDX8151972.1"/>
    <property type="molecule type" value="Genomic_DNA"/>
</dbReference>
<evidence type="ECO:0000256" key="3">
    <source>
        <dbReference type="ARBA" id="ARBA00022741"/>
    </source>
</evidence>
<evidence type="ECO:0000256" key="4">
    <source>
        <dbReference type="ARBA" id="ARBA00022840"/>
    </source>
</evidence>
<dbReference type="InterPro" id="IPR011009">
    <property type="entry name" value="Kinase-like_dom_sf"/>
</dbReference>
<protein>
    <submittedName>
        <fullName evidence="6">AarF/ABC1/UbiB kinase family protein</fullName>
        <ecNumber evidence="6">2.7.-.-</ecNumber>
    </submittedName>
</protein>
<feature type="domain" description="ABC1 atypical kinase-like" evidence="5">
    <location>
        <begin position="106"/>
        <end position="352"/>
    </location>
</feature>
<proteinExistence type="inferred from homology"/>
<evidence type="ECO:0000256" key="2">
    <source>
        <dbReference type="ARBA" id="ARBA00022679"/>
    </source>
</evidence>
<dbReference type="PANTHER" id="PTHR43851:SF3">
    <property type="entry name" value="COENZYME Q8"/>
    <property type="match status" value="1"/>
</dbReference>
<comment type="similarity">
    <text evidence="1">Belongs to the protein kinase superfamily. ADCK protein kinase family.</text>
</comment>
<reference evidence="6 7" key="1">
    <citation type="submission" date="2023-11" db="EMBL/GenBank/DDBJ databases">
        <authorList>
            <person name="Xu M."/>
            <person name="Jiang T."/>
        </authorList>
    </citation>
    <scope>NUCLEOTIDE SEQUENCE [LARGE SCALE GENOMIC DNA]</scope>
    <source>
        <strain evidence="6 7">SD</strain>
    </source>
</reference>
<sequence>MPTPRRKKRDDEAIPTSRVRRAASIGKLAASAAAREGRARVATVGRSDEERNAYLSKQQLKTAEQMVDVLGTMKGAAMKVGQVLSFMDVGLVPPEHREEFQSKLAKLRDMAPNVAFKDMRRVIERDTGAKLSETFADFDETPIGAASIGQVYRARLHEKPAGWETDECAVKVQYPGIDAAVRADLQNLGIILRLAKTLAPGLDVQAVGDEIRERTEEELDYELEAANHRRMARLHRGHPFVVVPGVATELCGKHVIVTEFVSGEGFEDWKTKGQATRDRLAEIVFRFYYGGVWRDGQFSADPHPGNSILLADGRVAFFDFGLFHQISRELVDNQAQSVRLALQRDGEGLLEHLKAIRWVPESAGFTPEDAQGLAEQLVWFAIEDREEQLSQDHVARMVFEATDPRSEYWSKTRRATIPPEYLMSIRLAGMAIAVCSQLDASLNYHRIVREWLFGDEPQGELGRQESAWLAARGRA</sequence>
<accession>A0ABU4VJF6</accession>
<dbReference type="EC" id="2.7.-.-" evidence="6"/>
<dbReference type="Proteomes" id="UP001277761">
    <property type="component" value="Unassembled WGS sequence"/>
</dbReference>
<comment type="caution">
    <text evidence="6">The sequence shown here is derived from an EMBL/GenBank/DDBJ whole genome shotgun (WGS) entry which is preliminary data.</text>
</comment>
<dbReference type="Pfam" id="PF03109">
    <property type="entry name" value="ABC1"/>
    <property type="match status" value="1"/>
</dbReference>
<dbReference type="GO" id="GO:0016301">
    <property type="term" value="F:kinase activity"/>
    <property type="evidence" value="ECO:0007669"/>
    <property type="project" value="UniProtKB-KW"/>
</dbReference>
<name>A0ABU4VJF6_9ACTN</name>
<gene>
    <name evidence="6" type="ORF">SK069_10240</name>
</gene>
<dbReference type="InterPro" id="IPR051409">
    <property type="entry name" value="Atypical_kinase_ADCK"/>
</dbReference>
<keyword evidence="6" id="KW-0418">Kinase</keyword>